<evidence type="ECO:0000313" key="3">
    <source>
        <dbReference type="Proteomes" id="UP000818029"/>
    </source>
</evidence>
<dbReference type="PaxDb" id="3635-A0A1U8HXL6"/>
<dbReference type="Pfam" id="PF22936">
    <property type="entry name" value="Pol_BBD"/>
    <property type="match status" value="1"/>
</dbReference>
<organism evidence="3 4">
    <name type="scientific">Gossypium hirsutum</name>
    <name type="common">Upland cotton</name>
    <name type="synonym">Gossypium mexicanum</name>
    <dbReference type="NCBI Taxonomy" id="3635"/>
    <lineage>
        <taxon>Eukaryota</taxon>
        <taxon>Viridiplantae</taxon>
        <taxon>Streptophyta</taxon>
        <taxon>Embryophyta</taxon>
        <taxon>Tracheophyta</taxon>
        <taxon>Spermatophyta</taxon>
        <taxon>Magnoliopsida</taxon>
        <taxon>eudicotyledons</taxon>
        <taxon>Gunneridae</taxon>
        <taxon>Pentapetalae</taxon>
        <taxon>rosids</taxon>
        <taxon>malvids</taxon>
        <taxon>Malvales</taxon>
        <taxon>Malvaceae</taxon>
        <taxon>Malvoideae</taxon>
        <taxon>Gossypium</taxon>
    </lineage>
</organism>
<reference evidence="3" key="1">
    <citation type="journal article" date="2020" name="Nat. Genet.">
        <title>Genomic diversifications of five Gossypium allopolyploid species and their impact on cotton improvement.</title>
        <authorList>
            <person name="Chen Z.J."/>
            <person name="Sreedasyam A."/>
            <person name="Ando A."/>
            <person name="Song Q."/>
            <person name="De Santiago L.M."/>
            <person name="Hulse-Kemp A.M."/>
            <person name="Ding M."/>
            <person name="Ye W."/>
            <person name="Kirkbride R.C."/>
            <person name="Jenkins J."/>
            <person name="Plott C."/>
            <person name="Lovell J."/>
            <person name="Lin Y.M."/>
            <person name="Vaughn R."/>
            <person name="Liu B."/>
            <person name="Simpson S."/>
            <person name="Scheffler B.E."/>
            <person name="Wen L."/>
            <person name="Saski C.A."/>
            <person name="Grover C.E."/>
            <person name="Hu G."/>
            <person name="Conover J.L."/>
            <person name="Carlson J.W."/>
            <person name="Shu S."/>
            <person name="Boston L.B."/>
            <person name="Williams M."/>
            <person name="Peterson D.G."/>
            <person name="McGee K."/>
            <person name="Jones D.C."/>
            <person name="Wendel J.F."/>
            <person name="Stelly D.M."/>
            <person name="Grimwood J."/>
            <person name="Schmutz J."/>
        </authorList>
    </citation>
    <scope>NUCLEOTIDE SEQUENCE [LARGE SCALE GENOMIC DNA]</scope>
    <source>
        <strain evidence="3">cv. TM-1</strain>
    </source>
</reference>
<dbReference type="Proteomes" id="UP000818029">
    <property type="component" value="Chromosome D09"/>
</dbReference>
<evidence type="ECO:0000313" key="4">
    <source>
        <dbReference type="RefSeq" id="XP_016670751.1"/>
    </source>
</evidence>
<name>A0A1U8HXL6_GOSHI</name>
<dbReference type="InterPro" id="IPR054722">
    <property type="entry name" value="PolX-like_BBD"/>
</dbReference>
<dbReference type="PANTHER" id="PTHR47481:SF30">
    <property type="entry name" value="CCHC-TYPE DOMAIN-CONTAINING PROTEIN"/>
    <property type="match status" value="1"/>
</dbReference>
<dbReference type="GeneID" id="107890735"/>
<evidence type="ECO:0000256" key="1">
    <source>
        <dbReference type="SAM" id="MobiDB-lite"/>
    </source>
</evidence>
<keyword evidence="3" id="KW-1185">Reference proteome</keyword>
<dbReference type="AlphaFoldDB" id="A0A1U8HXL6"/>
<evidence type="ECO:0000259" key="2">
    <source>
        <dbReference type="Pfam" id="PF22936"/>
    </source>
</evidence>
<dbReference type="RefSeq" id="XP_016670751.1">
    <property type="nucleotide sequence ID" value="XM_016815262.1"/>
</dbReference>
<dbReference type="RefSeq" id="XP_040957024.1">
    <property type="nucleotide sequence ID" value="XM_041101090.1"/>
</dbReference>
<reference evidence="4" key="2">
    <citation type="submission" date="2025-04" db="UniProtKB">
        <authorList>
            <consortium name="RefSeq"/>
        </authorList>
    </citation>
    <scope>IDENTIFICATION</scope>
    <source>
        <tissue evidence="4">Leaf</tissue>
    </source>
</reference>
<proteinExistence type="predicted"/>
<dbReference type="KEGG" id="ghi:107890735"/>
<gene>
    <name evidence="4 5" type="primary">LOC107890735</name>
</gene>
<feature type="region of interest" description="Disordered" evidence="1">
    <location>
        <begin position="247"/>
        <end position="292"/>
    </location>
</feature>
<dbReference type="Pfam" id="PF14223">
    <property type="entry name" value="Retrotran_gag_2"/>
    <property type="match status" value="1"/>
</dbReference>
<accession>A0A1U8HXL6</accession>
<protein>
    <submittedName>
        <fullName evidence="4">Uncharacterized protein LOC107890735 isoform X1</fullName>
    </submittedName>
    <submittedName>
        <fullName evidence="5">Uncharacterized protein isoform X1</fullName>
    </submittedName>
</protein>
<sequence length="582" mass="63782">MSVNNSEQNESMNNETVNPAFEVRSDVSKSFTAVLTNKISLLIDESNFLSWKQHVYLTLKTHRLQSYVEGTIAIPPRVINTDSGVQIENPAFVSYEQQDSALASWLMSSVSPSLHTHLVGLHSAFEIWNKLNQIFALHSRTKRMQYRCMLHNVKKQDKTMREYLAEIKHICDVLSGCGQNIHEEQQSAILNGLPIEYENIVSIITSSQHPYDLQGVVSALLDAEARIKLQGNVMSITANVAVQQQLPANSSDSTKSNDQTLNSSSEGMNVQTRPYYQGNGGFRPRGRGERYSNNSRPQCQLCGKIGHLVSKCFHRFNALFTGISDSTATNSQSSNYVKPSEGVNGFYCYPGPTTGFTMFSPQVGHPGFTGLNTQGNLAGSGGLNVSAHIPSTGMPPTHAGTSHFAAYNCSMLIVSNLSPANPYVMSCNNGNPFVSGAGSFCSGYTQASSEGNRISQCLQATPAVVVDPAWYPDTGATGHLTHDSTCLQHSNPATGIVQVGNGSCIPIINTGIATFSTDQKELHLNKLFYAPNITKNLISVSQFTKDNNVSFEFFPNIVLLNISLRRLFWHKELKLMVSTNWM</sequence>
<feature type="compositionally biased region" description="Polar residues" evidence="1">
    <location>
        <begin position="247"/>
        <end position="274"/>
    </location>
</feature>
<dbReference type="PANTHER" id="PTHR47481">
    <property type="match status" value="1"/>
</dbReference>
<evidence type="ECO:0000313" key="5">
    <source>
        <dbReference type="RefSeq" id="XP_040957024.1"/>
    </source>
</evidence>
<feature type="domain" description="Retrovirus-related Pol polyprotein from transposon TNT 1-94-like beta-barrel" evidence="2">
    <location>
        <begin position="470"/>
        <end position="546"/>
    </location>
</feature>